<evidence type="ECO:0000313" key="2">
    <source>
        <dbReference type="EMBL" id="KAG7496669.1"/>
    </source>
</evidence>
<dbReference type="Proteomes" id="UP000693946">
    <property type="component" value="Linkage Group LG3"/>
</dbReference>
<feature type="region of interest" description="Disordered" evidence="1">
    <location>
        <begin position="1"/>
        <end position="25"/>
    </location>
</feature>
<gene>
    <name evidence="2" type="ORF">JOB18_023030</name>
</gene>
<evidence type="ECO:0000313" key="3">
    <source>
        <dbReference type="Proteomes" id="UP000693946"/>
    </source>
</evidence>
<accession>A0AAV6QWW4</accession>
<organism evidence="2 3">
    <name type="scientific">Solea senegalensis</name>
    <name type="common">Senegalese sole</name>
    <dbReference type="NCBI Taxonomy" id="28829"/>
    <lineage>
        <taxon>Eukaryota</taxon>
        <taxon>Metazoa</taxon>
        <taxon>Chordata</taxon>
        <taxon>Craniata</taxon>
        <taxon>Vertebrata</taxon>
        <taxon>Euteleostomi</taxon>
        <taxon>Actinopterygii</taxon>
        <taxon>Neopterygii</taxon>
        <taxon>Teleostei</taxon>
        <taxon>Neoteleostei</taxon>
        <taxon>Acanthomorphata</taxon>
        <taxon>Carangaria</taxon>
        <taxon>Pleuronectiformes</taxon>
        <taxon>Pleuronectoidei</taxon>
        <taxon>Soleidae</taxon>
        <taxon>Solea</taxon>
    </lineage>
</organism>
<name>A0AAV6QWW4_SOLSE</name>
<proteinExistence type="predicted"/>
<comment type="caution">
    <text evidence="2">The sequence shown here is derived from an EMBL/GenBank/DDBJ whole genome shotgun (WGS) entry which is preliminary data.</text>
</comment>
<protein>
    <submittedName>
        <fullName evidence="2">Uncharacterized protein</fullName>
    </submittedName>
</protein>
<dbReference type="AlphaFoldDB" id="A0AAV6QWW4"/>
<sequence>MCSSSAPSESSPPVSVFSAGQMGRPPGKCEHADCHARAQGNEARRCLSTLTTEGAQHCHLVDWNNPAVVDPNLPDQINFTLGDWDNAVVGSKEVTQAARLSCVSLGEIAFIPPVSL</sequence>
<reference evidence="2 3" key="1">
    <citation type="journal article" date="2021" name="Sci. Rep.">
        <title>Chromosome anchoring in Senegalese sole (Solea senegalensis) reveals sex-associated markers and genome rearrangements in flatfish.</title>
        <authorList>
            <person name="Guerrero-Cozar I."/>
            <person name="Gomez-Garrido J."/>
            <person name="Berbel C."/>
            <person name="Martinez-Blanch J.F."/>
            <person name="Alioto T."/>
            <person name="Claros M.G."/>
            <person name="Gagnaire P.A."/>
            <person name="Manchado M."/>
        </authorList>
    </citation>
    <scope>NUCLEOTIDE SEQUENCE [LARGE SCALE GENOMIC DNA]</scope>
    <source>
        <strain evidence="2">Sse05_10M</strain>
    </source>
</reference>
<keyword evidence="3" id="KW-1185">Reference proteome</keyword>
<evidence type="ECO:0000256" key="1">
    <source>
        <dbReference type="SAM" id="MobiDB-lite"/>
    </source>
</evidence>
<dbReference type="EMBL" id="JAGKHQ010000015">
    <property type="protein sequence ID" value="KAG7496669.1"/>
    <property type="molecule type" value="Genomic_DNA"/>
</dbReference>
<feature type="compositionally biased region" description="Low complexity" evidence="1">
    <location>
        <begin position="1"/>
        <end position="19"/>
    </location>
</feature>